<keyword evidence="1" id="KW-0472">Membrane</keyword>
<evidence type="ECO:0000313" key="4">
    <source>
        <dbReference type="Proteomes" id="UP000825379"/>
    </source>
</evidence>
<evidence type="ECO:0000313" key="3">
    <source>
        <dbReference type="EMBL" id="BCZ86437.1"/>
    </source>
</evidence>
<dbReference type="Proteomes" id="UP000825379">
    <property type="component" value="Chromosome"/>
</dbReference>
<dbReference type="Gene3D" id="1.10.10.1320">
    <property type="entry name" value="Anti-sigma factor, zinc-finger domain"/>
    <property type="match status" value="1"/>
</dbReference>
<evidence type="ECO:0000256" key="1">
    <source>
        <dbReference type="SAM" id="Phobius"/>
    </source>
</evidence>
<gene>
    <name evidence="3" type="ORF">TthAA11_06190</name>
</gene>
<sequence>MEHVEALLPEYLAGNLDPQARVRVEAHLRACARCQEELRSLERAFFAPAEALPPVPPPEDAWKGIQARLRWVRKGRLWARITFLAAALVGAFLLGTYREQRAPEREALLETVIYWVSDPEAHWRYLQGDKERLGLLLWREDGHCLLLLREPPPPGRVYRLWGEARGSLHPLGQTRDRVLEADYRGFRTLVLSLEDPSLGRAPGRVLVRLTLP</sequence>
<dbReference type="AlphaFoldDB" id="A0AAD1NXY7"/>
<name>A0AAD1NXY7_THETH</name>
<proteinExistence type="predicted"/>
<dbReference type="Pfam" id="PF13490">
    <property type="entry name" value="zf-HC2"/>
    <property type="match status" value="1"/>
</dbReference>
<reference evidence="3" key="1">
    <citation type="submission" date="2021-07" db="EMBL/GenBank/DDBJ databases">
        <title>Complete genome sequences of four Thermus thermophilus strains isolated from Arima Hot Spring in Japan.</title>
        <authorList>
            <person name="Tomariguchi N."/>
            <person name="Ueno Y."/>
            <person name="Miyazaki K."/>
        </authorList>
    </citation>
    <scope>NUCLEOTIDE SEQUENCE</scope>
    <source>
        <strain evidence="3">AA1-1</strain>
    </source>
</reference>
<dbReference type="InterPro" id="IPR041916">
    <property type="entry name" value="Anti_sigma_zinc_sf"/>
</dbReference>
<organism evidence="3 4">
    <name type="scientific">Thermus thermophilus</name>
    <dbReference type="NCBI Taxonomy" id="274"/>
    <lineage>
        <taxon>Bacteria</taxon>
        <taxon>Thermotogati</taxon>
        <taxon>Deinococcota</taxon>
        <taxon>Deinococci</taxon>
        <taxon>Thermales</taxon>
        <taxon>Thermaceae</taxon>
        <taxon>Thermus</taxon>
    </lineage>
</organism>
<dbReference type="RefSeq" id="WP_143584928.1">
    <property type="nucleotide sequence ID" value="NZ_AP019792.1"/>
</dbReference>
<keyword evidence="1" id="KW-0812">Transmembrane</keyword>
<evidence type="ECO:0000259" key="2">
    <source>
        <dbReference type="Pfam" id="PF13490"/>
    </source>
</evidence>
<dbReference type="EMBL" id="AP024926">
    <property type="protein sequence ID" value="BCZ86437.1"/>
    <property type="molecule type" value="Genomic_DNA"/>
</dbReference>
<feature type="domain" description="Putative zinc-finger" evidence="2">
    <location>
        <begin position="3"/>
        <end position="35"/>
    </location>
</feature>
<feature type="transmembrane region" description="Helical" evidence="1">
    <location>
        <begin position="77"/>
        <end position="97"/>
    </location>
</feature>
<accession>A0AAD1NXY7</accession>
<keyword evidence="1" id="KW-1133">Transmembrane helix</keyword>
<protein>
    <recommendedName>
        <fullName evidence="2">Putative zinc-finger domain-containing protein</fullName>
    </recommendedName>
</protein>
<dbReference type="InterPro" id="IPR027383">
    <property type="entry name" value="Znf_put"/>
</dbReference>